<dbReference type="AlphaFoldDB" id="A0A9W7EEG1"/>
<dbReference type="EMBL" id="BRXY01000192">
    <property type="protein sequence ID" value="GMH75783.1"/>
    <property type="molecule type" value="Genomic_DNA"/>
</dbReference>
<evidence type="ECO:0000313" key="2">
    <source>
        <dbReference type="Proteomes" id="UP001165085"/>
    </source>
</evidence>
<proteinExistence type="predicted"/>
<protein>
    <submittedName>
        <fullName evidence="1">Uncharacterized protein</fullName>
    </submittedName>
</protein>
<sequence>MLGNVSAKGVLVILVSDGIFSPLLKFCGFGLWNFSLLMSSLMNVFAFFIPGKFGGLLRSGAQQGTRLRCLKRRKIVMVNKGGHHAHLSEEGAKEIAELMTKWCDEIK</sequence>
<name>A0A9W7EEG1_9STRA</name>
<keyword evidence="2" id="KW-1185">Reference proteome</keyword>
<organism evidence="1 2">
    <name type="scientific">Triparma strigata</name>
    <dbReference type="NCBI Taxonomy" id="1606541"/>
    <lineage>
        <taxon>Eukaryota</taxon>
        <taxon>Sar</taxon>
        <taxon>Stramenopiles</taxon>
        <taxon>Ochrophyta</taxon>
        <taxon>Bolidophyceae</taxon>
        <taxon>Parmales</taxon>
        <taxon>Triparmaceae</taxon>
        <taxon>Triparma</taxon>
    </lineage>
</organism>
<dbReference type="Proteomes" id="UP001165085">
    <property type="component" value="Unassembled WGS sequence"/>
</dbReference>
<reference evidence="2" key="1">
    <citation type="journal article" date="2023" name="Commun. Biol.">
        <title>Genome analysis of Parmales, the sister group of diatoms, reveals the evolutionary specialization of diatoms from phago-mixotrophs to photoautotrophs.</title>
        <authorList>
            <person name="Ban H."/>
            <person name="Sato S."/>
            <person name="Yoshikawa S."/>
            <person name="Yamada K."/>
            <person name="Nakamura Y."/>
            <person name="Ichinomiya M."/>
            <person name="Sato N."/>
            <person name="Blanc-Mathieu R."/>
            <person name="Endo H."/>
            <person name="Kuwata A."/>
            <person name="Ogata H."/>
        </authorList>
    </citation>
    <scope>NUCLEOTIDE SEQUENCE [LARGE SCALE GENOMIC DNA]</scope>
    <source>
        <strain evidence="2">NIES 3701</strain>
    </source>
</reference>
<gene>
    <name evidence="1" type="ORF">TrST_g3081</name>
</gene>
<comment type="caution">
    <text evidence="1">The sequence shown here is derived from an EMBL/GenBank/DDBJ whole genome shotgun (WGS) entry which is preliminary data.</text>
</comment>
<accession>A0A9W7EEG1</accession>
<evidence type="ECO:0000313" key="1">
    <source>
        <dbReference type="EMBL" id="GMH75783.1"/>
    </source>
</evidence>